<evidence type="ECO:0000313" key="1">
    <source>
        <dbReference type="EMBL" id="VDD79815.1"/>
    </source>
</evidence>
<dbReference type="Gene3D" id="1.10.238.10">
    <property type="entry name" value="EF-hand"/>
    <property type="match status" value="1"/>
</dbReference>
<dbReference type="EMBL" id="UXSR01005215">
    <property type="protein sequence ID" value="VDD79815.1"/>
    <property type="molecule type" value="Genomic_DNA"/>
</dbReference>
<reference evidence="1 2" key="1">
    <citation type="submission" date="2018-10" db="EMBL/GenBank/DDBJ databases">
        <authorList>
            <consortium name="Pathogen Informatics"/>
        </authorList>
    </citation>
    <scope>NUCLEOTIDE SEQUENCE [LARGE SCALE GENOMIC DNA]</scope>
</reference>
<gene>
    <name evidence="1" type="ORF">MCOS_LOCUS5818</name>
</gene>
<dbReference type="WBParaSite" id="MCU_000936-RA">
    <property type="protein sequence ID" value="MCU_000936-RA"/>
    <property type="gene ID" value="MCU_000936"/>
</dbReference>
<dbReference type="SUPFAM" id="SSF47473">
    <property type="entry name" value="EF-hand"/>
    <property type="match status" value="1"/>
</dbReference>
<accession>A0A0R3UFD7</accession>
<organism evidence="3">
    <name type="scientific">Mesocestoides corti</name>
    <name type="common">Flatworm</name>
    <dbReference type="NCBI Taxonomy" id="53468"/>
    <lineage>
        <taxon>Eukaryota</taxon>
        <taxon>Metazoa</taxon>
        <taxon>Spiralia</taxon>
        <taxon>Lophotrochozoa</taxon>
        <taxon>Platyhelminthes</taxon>
        <taxon>Cestoda</taxon>
        <taxon>Eucestoda</taxon>
        <taxon>Cyclophyllidea</taxon>
        <taxon>Mesocestoididae</taxon>
        <taxon>Mesocestoides</taxon>
    </lineage>
</organism>
<protein>
    <submittedName>
        <fullName evidence="3">EF-hand domain-containing protein</fullName>
    </submittedName>
</protein>
<evidence type="ECO:0000313" key="3">
    <source>
        <dbReference type="WBParaSite" id="MCU_000936-RA"/>
    </source>
</evidence>
<reference evidence="3" key="2">
    <citation type="submission" date="2019-11" db="UniProtKB">
        <authorList>
            <consortium name="WormBaseParasite"/>
        </authorList>
    </citation>
    <scope>IDENTIFICATION</scope>
</reference>
<dbReference type="AlphaFoldDB" id="A0A0R3UFD7"/>
<dbReference type="OrthoDB" id="191686at2759"/>
<dbReference type="STRING" id="53468.A0A0R3UFD7"/>
<evidence type="ECO:0000313" key="2">
    <source>
        <dbReference type="Proteomes" id="UP000267029"/>
    </source>
</evidence>
<dbReference type="Proteomes" id="UP000267029">
    <property type="component" value="Unassembled WGS sequence"/>
</dbReference>
<name>A0A0R3UFD7_MESCO</name>
<sequence length="292" mass="33316">MAHHFGPPPTLTVYTRDRKNKYVIPSVFAQPGEELFRGRRQIHVPKFAKTVTTAVDTSELESRYPSFKMPSSVRLAILNLVCELRDDPKIYFNSQEIASLLQMYYAITNYKVRVMTQAEFEDFLVGTLGITNPLSIAGFKRATILLRNKNRRPDKRGIPADNFIHMLSFYLRGSIVDKAELAFKVIDIDQDGLLRRPVEFQHFLQGSFDPEIAATHAEIDPEQPVRETIQYLVSKTRASSENGLDLKAFTNLIVKEPWLINCLVPISCPELDNIAFQSLFTMKLPASLHERT</sequence>
<keyword evidence="2" id="KW-1185">Reference proteome</keyword>
<proteinExistence type="predicted"/>
<dbReference type="InterPro" id="IPR011992">
    <property type="entry name" value="EF-hand-dom_pair"/>
</dbReference>